<dbReference type="Pfam" id="PF04032">
    <property type="entry name" value="Rpr2"/>
    <property type="match status" value="1"/>
</dbReference>
<proteinExistence type="predicted"/>
<feature type="compositionally biased region" description="Polar residues" evidence="1">
    <location>
        <begin position="113"/>
        <end position="124"/>
    </location>
</feature>
<organism evidence="2 3">
    <name type="scientific">Myxozyma melibiosi</name>
    <dbReference type="NCBI Taxonomy" id="54550"/>
    <lineage>
        <taxon>Eukaryota</taxon>
        <taxon>Fungi</taxon>
        <taxon>Dikarya</taxon>
        <taxon>Ascomycota</taxon>
        <taxon>Saccharomycotina</taxon>
        <taxon>Lipomycetes</taxon>
        <taxon>Lipomycetales</taxon>
        <taxon>Lipomycetaceae</taxon>
        <taxon>Myxozyma</taxon>
    </lineage>
</organism>
<dbReference type="PANTHER" id="PTHR14742:SF3">
    <property type="entry name" value="RIBONUCLEASE MRP PROTEIN SUBUNIT SNM1"/>
    <property type="match status" value="1"/>
</dbReference>
<protein>
    <submittedName>
        <fullName evidence="2">Uncharacterized protein</fullName>
    </submittedName>
</protein>
<keyword evidence="3" id="KW-1185">Reference proteome</keyword>
<evidence type="ECO:0000313" key="2">
    <source>
        <dbReference type="EMBL" id="KAK7203912.1"/>
    </source>
</evidence>
<accession>A0ABR1F292</accession>
<name>A0ABR1F292_9ASCO</name>
<dbReference type="GeneID" id="90040049"/>
<dbReference type="Proteomes" id="UP001498771">
    <property type="component" value="Unassembled WGS sequence"/>
</dbReference>
<evidence type="ECO:0000256" key="1">
    <source>
        <dbReference type="SAM" id="MobiDB-lite"/>
    </source>
</evidence>
<gene>
    <name evidence="2" type="ORF">BZA70DRAFT_296757</name>
</gene>
<evidence type="ECO:0000313" key="3">
    <source>
        <dbReference type="Proteomes" id="UP001498771"/>
    </source>
</evidence>
<dbReference type="PANTHER" id="PTHR14742">
    <property type="entry name" value="RIBONUCLEASE P SUBUNIT P21"/>
    <property type="match status" value="1"/>
</dbReference>
<dbReference type="InterPro" id="IPR007175">
    <property type="entry name" value="Rpr2/Snm1/Rpp21"/>
</dbReference>
<dbReference type="Gene3D" id="6.20.50.20">
    <property type="match status" value="1"/>
</dbReference>
<feature type="region of interest" description="Disordered" evidence="1">
    <location>
        <begin position="113"/>
        <end position="221"/>
    </location>
</feature>
<comment type="caution">
    <text evidence="2">The sequence shown here is derived from an EMBL/GenBank/DDBJ whole genome shotgun (WGS) entry which is preliminary data.</text>
</comment>
<dbReference type="EMBL" id="JBBJBU010000010">
    <property type="protein sequence ID" value="KAK7203912.1"/>
    <property type="molecule type" value="Genomic_DNA"/>
</dbReference>
<reference evidence="2 3" key="1">
    <citation type="submission" date="2024-03" db="EMBL/GenBank/DDBJ databases">
        <title>Genome-scale model development and genomic sequencing of the oleaginous clade Lipomyces.</title>
        <authorList>
            <consortium name="Lawrence Berkeley National Laboratory"/>
            <person name="Czajka J.J."/>
            <person name="Han Y."/>
            <person name="Kim J."/>
            <person name="Mondo S.J."/>
            <person name="Hofstad B.A."/>
            <person name="Robles A."/>
            <person name="Haridas S."/>
            <person name="Riley R."/>
            <person name="LaButti K."/>
            <person name="Pangilinan J."/>
            <person name="Andreopoulos W."/>
            <person name="Lipzen A."/>
            <person name="Yan J."/>
            <person name="Wang M."/>
            <person name="Ng V."/>
            <person name="Grigoriev I.V."/>
            <person name="Spatafora J.W."/>
            <person name="Magnuson J.K."/>
            <person name="Baker S.E."/>
            <person name="Pomraning K.R."/>
        </authorList>
    </citation>
    <scope>NUCLEOTIDE SEQUENCE [LARGE SCALE GENOMIC DNA]</scope>
    <source>
        <strain evidence="2 3">Phaff 52-87</strain>
    </source>
</reference>
<feature type="compositionally biased region" description="Low complexity" evidence="1">
    <location>
        <begin position="136"/>
        <end position="160"/>
    </location>
</feature>
<sequence>MAQSSDTMHTLVHLQSAAHSLARTSPALAAHIYQRFVETAAEEGVVLPVQLARMACAGCHAVWVPGYNLKVVRSSESSSNNNSNNNNNDSTKPLSQGKILCYICLSCERVTRFTSTDPPKTQPSTPLPSLIPPASSTPSRPHPLSSSSSSSSQVSTASSPRTPLQTAPSAADKVATGSSGKKRQKMRKQNSLHMMLAKAKAEREGKQGGLGLLDMMKSAGK</sequence>
<dbReference type="RefSeq" id="XP_064766945.1">
    <property type="nucleotide sequence ID" value="XM_064914537.1"/>
</dbReference>
<feature type="compositionally biased region" description="Basic residues" evidence="1">
    <location>
        <begin position="180"/>
        <end position="190"/>
    </location>
</feature>